<dbReference type="SUPFAM" id="SSF55797">
    <property type="entry name" value="PR-1-like"/>
    <property type="match status" value="1"/>
</dbReference>
<dbReference type="Proteomes" id="UP000230423">
    <property type="component" value="Unassembled WGS sequence"/>
</dbReference>
<dbReference type="Pfam" id="PF00188">
    <property type="entry name" value="CAP"/>
    <property type="match status" value="1"/>
</dbReference>
<gene>
    <name evidence="2" type="ORF">TELCIR_11945</name>
</gene>
<dbReference type="OrthoDB" id="5874910at2759"/>
<dbReference type="InterPro" id="IPR014044">
    <property type="entry name" value="CAP_dom"/>
</dbReference>
<dbReference type="Gene3D" id="3.40.33.10">
    <property type="entry name" value="CAP"/>
    <property type="match status" value="1"/>
</dbReference>
<accession>A0A2G9U7W8</accession>
<dbReference type="CDD" id="cd05380">
    <property type="entry name" value="CAP_euk"/>
    <property type="match status" value="1"/>
</dbReference>
<dbReference type="AlphaFoldDB" id="A0A2G9U7W8"/>
<sequence>MRQAILDVHNHLRNKLALGMVQRSAHSMDTLPKAADMRAMKYDCTLEKMALDVGVLQDDCKEILPRQKFTDTARNYRYINTTMRFRRPVMSPKEALVKAAHEWWNLHLYYQFEDVTPKDKDFRAIPFFMMAMAATQEVGCAVNFCPSSSRNYYAVYCYYGAPHVKAGKSLYKKGEPCKECPIGYACYGKTKLCRRTTFQLPVN</sequence>
<reference evidence="2 3" key="1">
    <citation type="submission" date="2015-09" db="EMBL/GenBank/DDBJ databases">
        <title>Draft genome of the parasitic nematode Teladorsagia circumcincta isolate WARC Sus (inbred).</title>
        <authorList>
            <person name="Mitreva M."/>
        </authorList>
    </citation>
    <scope>NUCLEOTIDE SEQUENCE [LARGE SCALE GENOMIC DNA]</scope>
    <source>
        <strain evidence="2 3">S</strain>
    </source>
</reference>
<dbReference type="SMART" id="SM00198">
    <property type="entry name" value="SCP"/>
    <property type="match status" value="1"/>
</dbReference>
<evidence type="ECO:0000313" key="2">
    <source>
        <dbReference type="EMBL" id="PIO66346.1"/>
    </source>
</evidence>
<keyword evidence="3" id="KW-1185">Reference proteome</keyword>
<evidence type="ECO:0000259" key="1">
    <source>
        <dbReference type="SMART" id="SM00198"/>
    </source>
</evidence>
<name>A0A2G9U7W8_TELCI</name>
<organism evidence="2 3">
    <name type="scientific">Teladorsagia circumcincta</name>
    <name type="common">Brown stomach worm</name>
    <name type="synonym">Ostertagia circumcincta</name>
    <dbReference type="NCBI Taxonomy" id="45464"/>
    <lineage>
        <taxon>Eukaryota</taxon>
        <taxon>Metazoa</taxon>
        <taxon>Ecdysozoa</taxon>
        <taxon>Nematoda</taxon>
        <taxon>Chromadorea</taxon>
        <taxon>Rhabditida</taxon>
        <taxon>Rhabditina</taxon>
        <taxon>Rhabditomorpha</taxon>
        <taxon>Strongyloidea</taxon>
        <taxon>Trichostrongylidae</taxon>
        <taxon>Teladorsagia</taxon>
    </lineage>
</organism>
<dbReference type="InterPro" id="IPR035940">
    <property type="entry name" value="CAP_sf"/>
</dbReference>
<protein>
    <submittedName>
        <fullName evidence="2">SCP-like protein</fullName>
    </submittedName>
</protein>
<feature type="domain" description="SCP" evidence="1">
    <location>
        <begin position="2"/>
        <end position="167"/>
    </location>
</feature>
<evidence type="ECO:0000313" key="3">
    <source>
        <dbReference type="Proteomes" id="UP000230423"/>
    </source>
</evidence>
<dbReference type="EMBL" id="KZ348331">
    <property type="protein sequence ID" value="PIO66346.1"/>
    <property type="molecule type" value="Genomic_DNA"/>
</dbReference>
<proteinExistence type="predicted"/>